<protein>
    <submittedName>
        <fullName evidence="1">Uncharacterized protein</fullName>
    </submittedName>
</protein>
<organism evidence="1 2">
    <name type="scientific">Actinacidiphila oryziradicis</name>
    <dbReference type="NCBI Taxonomy" id="2571141"/>
    <lineage>
        <taxon>Bacteria</taxon>
        <taxon>Bacillati</taxon>
        <taxon>Actinomycetota</taxon>
        <taxon>Actinomycetes</taxon>
        <taxon>Kitasatosporales</taxon>
        <taxon>Streptomycetaceae</taxon>
        <taxon>Actinacidiphila</taxon>
    </lineage>
</organism>
<dbReference type="EMBL" id="SUMC01000182">
    <property type="protein sequence ID" value="TJZ95483.1"/>
    <property type="molecule type" value="Genomic_DNA"/>
</dbReference>
<dbReference type="AlphaFoldDB" id="A0A4U0RIH3"/>
<keyword evidence="2" id="KW-1185">Reference proteome</keyword>
<gene>
    <name evidence="1" type="ORF">FCI23_52160</name>
</gene>
<sequence>MLGVAEREAVGVAESDVWVRAGEQLVRADTIERIGWKAGPGCLALKVTGEREPVAVDVPAAAVPTPGEAQRRAGGEVLADLLLAAVVACSGLPGTHRLTLEVHGASVRWVRETFTADGSSVDVPVDGLAP</sequence>
<proteinExistence type="predicted"/>
<reference evidence="1 2" key="1">
    <citation type="submission" date="2019-04" db="EMBL/GenBank/DDBJ databases">
        <title>Streptomyces oryziradicis sp. nov., a novel actinomycete isolated from rhizosphere soil of rice (Oryza sativa L.).</title>
        <authorList>
            <person name="Li C."/>
        </authorList>
    </citation>
    <scope>NUCLEOTIDE SEQUENCE [LARGE SCALE GENOMIC DNA]</scope>
    <source>
        <strain evidence="1 2">NEAU-C40</strain>
    </source>
</reference>
<name>A0A4U0RIH3_9ACTN</name>
<evidence type="ECO:0000313" key="1">
    <source>
        <dbReference type="EMBL" id="TJZ95483.1"/>
    </source>
</evidence>
<dbReference type="Proteomes" id="UP000305778">
    <property type="component" value="Unassembled WGS sequence"/>
</dbReference>
<evidence type="ECO:0000313" key="2">
    <source>
        <dbReference type="Proteomes" id="UP000305778"/>
    </source>
</evidence>
<accession>A0A4U0RIH3</accession>
<dbReference type="RefSeq" id="WP_136730961.1">
    <property type="nucleotide sequence ID" value="NZ_SUMC01000182.1"/>
</dbReference>
<comment type="caution">
    <text evidence="1">The sequence shown here is derived from an EMBL/GenBank/DDBJ whole genome shotgun (WGS) entry which is preliminary data.</text>
</comment>
<dbReference type="OrthoDB" id="4236817at2"/>